<dbReference type="RefSeq" id="WP_128121111.1">
    <property type="nucleotide sequence ID" value="NZ_CP076683.1"/>
</dbReference>
<reference evidence="3 4" key="1">
    <citation type="submission" date="2018-06" db="EMBL/GenBank/DDBJ databases">
        <title>Whole genome sequencing of four bacterial strains from South Shetland trench revealing bio-synthetic gene clusters.</title>
        <authorList>
            <person name="Abdel-Mageed W.M."/>
            <person name="Lehri B."/>
            <person name="Jarmusch S.A."/>
            <person name="Miranda K."/>
            <person name="Goodfellow M."/>
            <person name="Jaspars M."/>
            <person name="Karlyshev A.V."/>
        </authorList>
    </citation>
    <scope>NUCLEOTIDE SEQUENCE [LARGE SCALE GENOMIC DNA]</scope>
    <source>
        <strain evidence="3 4">SST2</strain>
    </source>
</reference>
<sequence length="105" mass="11672">MKRTDGFDARRLRPRQHRSWGSRLGAALGLLLIVAGALFIGTGVASLFSDIDALASMPLDKEAAVTLLTLGLILLLLGIFMRRRVRRRMQTPSGLSFSPRLKKRR</sequence>
<dbReference type="EMBL" id="QNTV01000013">
    <property type="protein sequence ID" value="RBA55299.1"/>
    <property type="molecule type" value="Genomic_DNA"/>
</dbReference>
<feature type="transmembrane region" description="Helical" evidence="1">
    <location>
        <begin position="63"/>
        <end position="81"/>
    </location>
</feature>
<evidence type="ECO:0000313" key="5">
    <source>
        <dbReference type="Proteomes" id="UP000683436"/>
    </source>
</evidence>
<keyword evidence="1" id="KW-1133">Transmembrane helix</keyword>
<gene>
    <name evidence="3" type="ORF">DQ403_16170</name>
    <name evidence="2" type="ORF">KQ248_16955</name>
</gene>
<feature type="transmembrane region" description="Helical" evidence="1">
    <location>
        <begin position="20"/>
        <end position="43"/>
    </location>
</feature>
<keyword evidence="5" id="KW-1185">Reference proteome</keyword>
<dbReference type="AlphaFoldDB" id="A0A365PRT5"/>
<reference evidence="2 5" key="2">
    <citation type="submission" date="2021-06" db="EMBL/GenBank/DDBJ databases">
        <title>Microbial metabolic specificity influences pelagic lipid remineralization.</title>
        <authorList>
            <person name="Behrendt L."/>
            <person name="Hunter J.E."/>
            <person name="Alcolombri U."/>
            <person name="Smriga S."/>
            <person name="Mincer T."/>
            <person name="Lowenstein D.P."/>
            <person name="Peaudecerf F.J."/>
            <person name="Fernandez V.I."/>
            <person name="Fredricks H."/>
            <person name="Almblad H."/>
            <person name="Harrison J.J."/>
            <person name="Stocker R."/>
            <person name="Van Mooy B.A.S."/>
        </authorList>
    </citation>
    <scope>NUCLEOTIDE SEQUENCE [LARGE SCALE GENOMIC DNA]</scope>
    <source>
        <strain evidence="2 5">A252</strain>
    </source>
</reference>
<dbReference type="Proteomes" id="UP000252554">
    <property type="component" value="Unassembled WGS sequence"/>
</dbReference>
<protein>
    <submittedName>
        <fullName evidence="3">Uncharacterized protein</fullName>
    </submittedName>
</protein>
<proteinExistence type="predicted"/>
<accession>A0A365PRT5</accession>
<organism evidence="3 4">
    <name type="scientific">Stutzerimonas zhaodongensis</name>
    <dbReference type="NCBI Taxonomy" id="1176257"/>
    <lineage>
        <taxon>Bacteria</taxon>
        <taxon>Pseudomonadati</taxon>
        <taxon>Pseudomonadota</taxon>
        <taxon>Gammaproteobacteria</taxon>
        <taxon>Pseudomonadales</taxon>
        <taxon>Pseudomonadaceae</taxon>
        <taxon>Stutzerimonas</taxon>
    </lineage>
</organism>
<evidence type="ECO:0000313" key="2">
    <source>
        <dbReference type="EMBL" id="QWV16186.1"/>
    </source>
</evidence>
<evidence type="ECO:0000256" key="1">
    <source>
        <dbReference type="SAM" id="Phobius"/>
    </source>
</evidence>
<name>A0A365PRT5_9GAMM</name>
<evidence type="ECO:0000313" key="3">
    <source>
        <dbReference type="EMBL" id="RBA55299.1"/>
    </source>
</evidence>
<dbReference type="Proteomes" id="UP000683436">
    <property type="component" value="Chromosome"/>
</dbReference>
<keyword evidence="1" id="KW-0472">Membrane</keyword>
<evidence type="ECO:0000313" key="4">
    <source>
        <dbReference type="Proteomes" id="UP000252554"/>
    </source>
</evidence>
<keyword evidence="1" id="KW-0812">Transmembrane</keyword>
<dbReference type="EMBL" id="CP076683">
    <property type="protein sequence ID" value="QWV16186.1"/>
    <property type="molecule type" value="Genomic_DNA"/>
</dbReference>